<organism evidence="2 3">
    <name type="scientific">Rotaria magnacalcarata</name>
    <dbReference type="NCBI Taxonomy" id="392030"/>
    <lineage>
        <taxon>Eukaryota</taxon>
        <taxon>Metazoa</taxon>
        <taxon>Spiralia</taxon>
        <taxon>Gnathifera</taxon>
        <taxon>Rotifera</taxon>
        <taxon>Eurotatoria</taxon>
        <taxon>Bdelloidea</taxon>
        <taxon>Philodinida</taxon>
        <taxon>Philodinidae</taxon>
        <taxon>Rotaria</taxon>
    </lineage>
</organism>
<proteinExistence type="predicted"/>
<evidence type="ECO:0000313" key="2">
    <source>
        <dbReference type="EMBL" id="CAF1277029.1"/>
    </source>
</evidence>
<dbReference type="InterPro" id="IPR000157">
    <property type="entry name" value="TIR_dom"/>
</dbReference>
<dbReference type="PANTHER" id="PTHR46270:SF2">
    <property type="entry name" value="TIR DOMAIN-CONTAINING PROTEIN"/>
    <property type="match status" value="1"/>
</dbReference>
<gene>
    <name evidence="2" type="ORF">CJN711_LOCUS15776</name>
</gene>
<comment type="caution">
    <text evidence="2">The sequence shown here is derived from an EMBL/GenBank/DDBJ whole genome shotgun (WGS) entry which is preliminary data.</text>
</comment>
<feature type="domain" description="TIR" evidence="1">
    <location>
        <begin position="591"/>
        <end position="700"/>
    </location>
</feature>
<dbReference type="InterPro" id="IPR016024">
    <property type="entry name" value="ARM-type_fold"/>
</dbReference>
<protein>
    <recommendedName>
        <fullName evidence="1">TIR domain-containing protein</fullName>
    </recommendedName>
</protein>
<dbReference type="Gene3D" id="3.40.50.10140">
    <property type="entry name" value="Toll/interleukin-1 receptor homology (TIR) domain"/>
    <property type="match status" value="1"/>
</dbReference>
<dbReference type="Gene3D" id="1.25.10.10">
    <property type="entry name" value="Leucine-rich Repeat Variant"/>
    <property type="match status" value="1"/>
</dbReference>
<dbReference type="AlphaFoldDB" id="A0A815BR79"/>
<dbReference type="EMBL" id="CAJNOV010007328">
    <property type="protein sequence ID" value="CAF1277029.1"/>
    <property type="molecule type" value="Genomic_DNA"/>
</dbReference>
<name>A0A815BR79_9BILA</name>
<dbReference type="SUPFAM" id="SSF48371">
    <property type="entry name" value="ARM repeat"/>
    <property type="match status" value="1"/>
</dbReference>
<accession>A0A815BR79</accession>
<dbReference type="GO" id="GO:0007165">
    <property type="term" value="P:signal transduction"/>
    <property type="evidence" value="ECO:0007669"/>
    <property type="project" value="InterPro"/>
</dbReference>
<dbReference type="SUPFAM" id="SSF52200">
    <property type="entry name" value="Toll/Interleukin receptor TIR domain"/>
    <property type="match status" value="1"/>
</dbReference>
<evidence type="ECO:0000313" key="3">
    <source>
        <dbReference type="Proteomes" id="UP000663855"/>
    </source>
</evidence>
<dbReference type="PANTHER" id="PTHR46270">
    <property type="entry name" value="ARMADILLO-TYPE FOLD-RELATED"/>
    <property type="match status" value="1"/>
</dbReference>
<evidence type="ECO:0000259" key="1">
    <source>
        <dbReference type="Pfam" id="PF13676"/>
    </source>
</evidence>
<dbReference type="Proteomes" id="UP000663855">
    <property type="component" value="Unassembled WGS sequence"/>
</dbReference>
<dbReference type="InterPro" id="IPR035897">
    <property type="entry name" value="Toll_tir_struct_dom_sf"/>
</dbReference>
<sequence length="1043" mass="119382">MLANQLEMNTNSDAPSLLIAAHCLTIRRKTERIGIQELSSMLDDLFRELYFKPSNSTAYLNSLNQIVHAFNSNSIPTLVSLPSHYFFLLVRNAVQSLLQKSCSASQLNSEETSVLRNCIILLENLVKKTNDLSVILPWITDETFVKIIAQSLYHINKIPAVNNNKRLIKPITRLLNMFTGIQERLPWNSHRDLFVPLLQPIINCLTSSTYVQLFQDLKPNSTSLSSIEKFYLIKCPHFLESYNGTNLDKTIEEVLEIMLPGYVLILDKHTKTIKQWQHPMMRSIRCLLATLVFAEGCFTSHLNKQSLQSLIDHLLCISKELKLSQNINKSPKTQETILIDAVLAVFILLVYESDALDYIRKCKPAKIFQKLISTSCETTVLNACMMLAYTVDENDIKGSHMDLSRLTVTILNLLNKAVEPSEQTNSPDERTAENIDRDKIQLVEILKGLVKHEKVKKEILKQKTLRFLIECSQKFHGLAKQFLLECIWTLSFDQQAAQQIRQNSDFISELKNILISTVSDNQENNLRFCNSFSRRRNSAVIPSDEVVNDEIHKMADGLLWNLVKRSEFEEKEQKSNEEIKNVHNQKYKYDIMISYCHDDKDMVHKIQEFLADEGFEIFCELNNPQGLTMETQAEAISNSALTILCISNSYKQHNQCQALAEYAFNSKRAVLPIIVRKENKIDGWLNSIVGKNTPIDFTTSDFKIASSSMTELINQHAKKKLPDVKVKTMTPINIEETISSSTPVFFDRQQQKTYEYVISRPTTPGSSSVIVDRIPQVSIHSSSRPTTPGMVPIVSIVSLANPSDQIVLPEEFIRRDTRDSTYRTVLITNWKRKDILDFFFDSNLHIMMPICESMTGRALLRFFQMCQGKPSRLYSQINDELRARFKSVTLPMGVYTRFLIEVDNLLESISETYPILSRPLSSQLQQLSYTPDKFQPTPSQMQSKFMSFGSTTVTPTRVQTVTPNHAQNFTPVQFTQEPEISRTSQVVERTIFRPATAIDEPYNFIVESTEESAAILKQVERYASQLLFLEQKALEQRSMNGFH</sequence>
<reference evidence="2" key="1">
    <citation type="submission" date="2021-02" db="EMBL/GenBank/DDBJ databases">
        <authorList>
            <person name="Nowell W R."/>
        </authorList>
    </citation>
    <scope>NUCLEOTIDE SEQUENCE</scope>
</reference>
<dbReference type="InterPro" id="IPR011989">
    <property type="entry name" value="ARM-like"/>
</dbReference>
<dbReference type="Pfam" id="PF13676">
    <property type="entry name" value="TIR_2"/>
    <property type="match status" value="1"/>
</dbReference>